<sequence length="43" mass="4828">MTVLFHPELGLAVDGPKTMQIEQYSCHGELLCLNSIVFISYKT</sequence>
<organism evidence="1 2">
    <name type="scientific">Pseudoalteromonas rubra</name>
    <dbReference type="NCBI Taxonomy" id="43658"/>
    <lineage>
        <taxon>Bacteria</taxon>
        <taxon>Pseudomonadati</taxon>
        <taxon>Pseudomonadota</taxon>
        <taxon>Gammaproteobacteria</taxon>
        <taxon>Alteromonadales</taxon>
        <taxon>Pseudoalteromonadaceae</taxon>
        <taxon>Pseudoalteromonas</taxon>
    </lineage>
</organism>
<proteinExistence type="predicted"/>
<protein>
    <submittedName>
        <fullName evidence="1">Uncharacterized protein</fullName>
    </submittedName>
</protein>
<dbReference type="AlphaFoldDB" id="A0A8T0BYB1"/>
<comment type="caution">
    <text evidence="1">The sequence shown here is derived from an EMBL/GenBank/DDBJ whole genome shotgun (WGS) entry which is preliminary data.</text>
</comment>
<evidence type="ECO:0000313" key="2">
    <source>
        <dbReference type="Proteomes" id="UP000016480"/>
    </source>
</evidence>
<evidence type="ECO:0000313" key="1">
    <source>
        <dbReference type="EMBL" id="KAF7781073.1"/>
    </source>
</evidence>
<name>A0A8T0BYB1_9GAMM</name>
<accession>A0A8T0BYB1</accession>
<dbReference type="EMBL" id="AHCD03000044">
    <property type="protein sequence ID" value="KAF7781073.1"/>
    <property type="molecule type" value="Genomic_DNA"/>
</dbReference>
<reference evidence="1 2" key="1">
    <citation type="journal article" date="2012" name="J. Bacteriol.">
        <title>Genome sequence of the cycloprodigiosin-producing bacterial strain Pseudoalteromonas rubra ATCC 29570(T).</title>
        <authorList>
            <person name="Xie B.B."/>
            <person name="Shu Y.L."/>
            <person name="Qin Q.L."/>
            <person name="Rong J.C."/>
            <person name="Zhang X.Y."/>
            <person name="Chen X.L."/>
            <person name="Zhou B.C."/>
            <person name="Zhang Y.Z."/>
        </authorList>
    </citation>
    <scope>NUCLEOTIDE SEQUENCE [LARGE SCALE GENOMIC DNA]</scope>
    <source>
        <strain evidence="1 2">DSM 6842</strain>
    </source>
</reference>
<dbReference type="Proteomes" id="UP000016480">
    <property type="component" value="Unassembled WGS sequence"/>
</dbReference>
<gene>
    <name evidence="1" type="ORF">PRUB_b0179</name>
</gene>